<dbReference type="OrthoDB" id="5293418at2"/>
<evidence type="ECO:0000256" key="3">
    <source>
        <dbReference type="SAM" id="SignalP"/>
    </source>
</evidence>
<name>A0A2T5PAV1_9PSED</name>
<gene>
    <name evidence="5" type="ORF">DBO85_08175</name>
</gene>
<keyword evidence="2" id="KW-0472">Membrane</keyword>
<feature type="transmembrane region" description="Helical" evidence="2">
    <location>
        <begin position="410"/>
        <end position="431"/>
    </location>
</feature>
<sequence>MSRVAALLFSLLLAWVPLAASAEELIASVDRNRLGIDETVELTLEAPDGTLFDKLDLAPLKPLFDVLGTRQVNRLSTLEGQTRVVTRWIITLQPRNQGFVVIPPLRVGNRETQAITLQVVAAERASDGSLAPIFIDASLDSESVYVQAQALLTLRIFHSVSLYDDSSLTPLQVADARVEQLGEPRTYEQIVNGVRHGVIELRYAIFPLKSGQLTLPSQVFSATPVLRNRNELNPFGPRPGTLTRVRSPQIPLTVKPIPAGYPQGAPWLPARSLTLEESWNPSPEALLVGDSLTRTLRVVAEGLASVQLPPLKQPDLAGLRNYPDQPRLDDSQGDGGITGSREESLALVPTRSDSFVLPDVELFWWNTESDRLERAILAPRTLNVADNPQLDDPRSAAPEPPTNVEQVLLWPWQLGNLLLACSTLLGFALWWRARRQPAVQRSAQSGPSPRTLLDEIKRACQANDPHATRQALDAWARQFPETLAEMAARYAPLSDALDGLNGALYSEIGQLWQGDALWQAVRSLPAPETAQTPGSETSQLPPLYPR</sequence>
<evidence type="ECO:0000313" key="5">
    <source>
        <dbReference type="EMBL" id="PTU74870.1"/>
    </source>
</evidence>
<feature type="chain" id="PRO_5015620045" evidence="3">
    <location>
        <begin position="23"/>
        <end position="546"/>
    </location>
</feature>
<keyword evidence="3" id="KW-0732">Signal</keyword>
<keyword evidence="2" id="KW-0812">Transmembrane</keyword>
<keyword evidence="2" id="KW-1133">Transmembrane helix</keyword>
<dbReference type="Proteomes" id="UP000244064">
    <property type="component" value="Unassembled WGS sequence"/>
</dbReference>
<dbReference type="AlphaFoldDB" id="A0A2T5PAV1"/>
<dbReference type="InterPro" id="IPR025738">
    <property type="entry name" value="BatD"/>
</dbReference>
<protein>
    <submittedName>
        <fullName evidence="5">Protein BatD</fullName>
    </submittedName>
</protein>
<dbReference type="Pfam" id="PF25607">
    <property type="entry name" value="DUF7939"/>
    <property type="match status" value="1"/>
</dbReference>
<feature type="compositionally biased region" description="Polar residues" evidence="1">
    <location>
        <begin position="529"/>
        <end position="540"/>
    </location>
</feature>
<comment type="caution">
    <text evidence="5">The sequence shown here is derived from an EMBL/GenBank/DDBJ whole genome shotgun (WGS) entry which is preliminary data.</text>
</comment>
<feature type="domain" description="DUF7939" evidence="4">
    <location>
        <begin position="450"/>
        <end position="526"/>
    </location>
</feature>
<evidence type="ECO:0000259" key="4">
    <source>
        <dbReference type="Pfam" id="PF25607"/>
    </source>
</evidence>
<accession>A0A2T5PAV1</accession>
<dbReference type="PANTHER" id="PTHR40940:SF1">
    <property type="entry name" value="PROTEIN BATD"/>
    <property type="match status" value="1"/>
</dbReference>
<reference evidence="5 6" key="1">
    <citation type="submission" date="2018-04" db="EMBL/GenBank/DDBJ databases">
        <title>Pseudomonas sp. nov., isolated from mangrove soil.</title>
        <authorList>
            <person name="Chen C."/>
        </authorList>
    </citation>
    <scope>NUCLEOTIDE SEQUENCE [LARGE SCALE GENOMIC DNA]</scope>
    <source>
        <strain evidence="5 6">TC-11</strain>
    </source>
</reference>
<feature type="region of interest" description="Disordered" evidence="1">
    <location>
        <begin position="313"/>
        <end position="343"/>
    </location>
</feature>
<dbReference type="Pfam" id="PF13584">
    <property type="entry name" value="BatD"/>
    <property type="match status" value="1"/>
</dbReference>
<feature type="signal peptide" evidence="3">
    <location>
        <begin position="1"/>
        <end position="22"/>
    </location>
</feature>
<evidence type="ECO:0000256" key="2">
    <source>
        <dbReference type="SAM" id="Phobius"/>
    </source>
</evidence>
<keyword evidence="6" id="KW-1185">Reference proteome</keyword>
<organism evidence="5 6">
    <name type="scientific">Pseudomonas mangrovi</name>
    <dbReference type="NCBI Taxonomy" id="2161748"/>
    <lineage>
        <taxon>Bacteria</taxon>
        <taxon>Pseudomonadati</taxon>
        <taxon>Pseudomonadota</taxon>
        <taxon>Gammaproteobacteria</taxon>
        <taxon>Pseudomonadales</taxon>
        <taxon>Pseudomonadaceae</taxon>
        <taxon>Pseudomonas</taxon>
    </lineage>
</organism>
<evidence type="ECO:0000313" key="6">
    <source>
        <dbReference type="Proteomes" id="UP000244064"/>
    </source>
</evidence>
<dbReference type="PANTHER" id="PTHR40940">
    <property type="entry name" value="PROTEIN BATD-RELATED"/>
    <property type="match status" value="1"/>
</dbReference>
<dbReference type="RefSeq" id="WP_108106770.1">
    <property type="nucleotide sequence ID" value="NZ_QASN01000014.1"/>
</dbReference>
<dbReference type="EMBL" id="QASN01000014">
    <property type="protein sequence ID" value="PTU74870.1"/>
    <property type="molecule type" value="Genomic_DNA"/>
</dbReference>
<proteinExistence type="predicted"/>
<feature type="region of interest" description="Disordered" evidence="1">
    <location>
        <begin position="524"/>
        <end position="546"/>
    </location>
</feature>
<dbReference type="InterPro" id="IPR057699">
    <property type="entry name" value="DUF7939"/>
</dbReference>
<evidence type="ECO:0000256" key="1">
    <source>
        <dbReference type="SAM" id="MobiDB-lite"/>
    </source>
</evidence>